<dbReference type="AlphaFoldDB" id="A9GXZ3"/>
<evidence type="ECO:0000256" key="1">
    <source>
        <dbReference type="SAM" id="MobiDB-lite"/>
    </source>
</evidence>
<evidence type="ECO:0000313" key="4">
    <source>
        <dbReference type="Proteomes" id="UP000002139"/>
    </source>
</evidence>
<feature type="region of interest" description="Disordered" evidence="1">
    <location>
        <begin position="35"/>
        <end position="97"/>
    </location>
</feature>
<dbReference type="HOGENOM" id="CLU_1041711_0_0_7"/>
<sequence length="267" mass="26053">MSLIRSSVRLMGFAALYASLFGTTSCSRWLDDGAGSGAEGGGGSDASGSTGISGSGSGGSGATSGSGGSGGTSGSGGSGGSGGTSGSGGSGVGGAGAGGAATGGGGASVCADDAYEANDASASAAPLAYDHTDDSLGPSAWFSKIDFVLCQGDEDWYLLDTTSLGIEEVNWSLRVLASGAGLCGAGCEQYTPPPGPENTLIVEVYSAATMELLGAEESDHGRVWLDGGGADSANDLLLRIYGPPEANYPYDMSFVAKSYEGEDECEC</sequence>
<reference evidence="3 4" key="1">
    <citation type="journal article" date="2007" name="Nat. Biotechnol.">
        <title>Complete genome sequence of the myxobacterium Sorangium cellulosum.</title>
        <authorList>
            <person name="Schneiker S."/>
            <person name="Perlova O."/>
            <person name="Kaiser O."/>
            <person name="Gerth K."/>
            <person name="Alici A."/>
            <person name="Altmeyer M.O."/>
            <person name="Bartels D."/>
            <person name="Bekel T."/>
            <person name="Beyer S."/>
            <person name="Bode E."/>
            <person name="Bode H.B."/>
            <person name="Bolten C.J."/>
            <person name="Choudhuri J.V."/>
            <person name="Doss S."/>
            <person name="Elnakady Y.A."/>
            <person name="Frank B."/>
            <person name="Gaigalat L."/>
            <person name="Goesmann A."/>
            <person name="Groeger C."/>
            <person name="Gross F."/>
            <person name="Jelsbak L."/>
            <person name="Jelsbak L."/>
            <person name="Kalinowski J."/>
            <person name="Kegler C."/>
            <person name="Knauber T."/>
            <person name="Konietzny S."/>
            <person name="Kopp M."/>
            <person name="Krause L."/>
            <person name="Krug D."/>
            <person name="Linke B."/>
            <person name="Mahmud T."/>
            <person name="Martinez-Arias R."/>
            <person name="McHardy A.C."/>
            <person name="Merai M."/>
            <person name="Meyer F."/>
            <person name="Mormann S."/>
            <person name="Munoz-Dorado J."/>
            <person name="Perez J."/>
            <person name="Pradella S."/>
            <person name="Rachid S."/>
            <person name="Raddatz G."/>
            <person name="Rosenau F."/>
            <person name="Rueckert C."/>
            <person name="Sasse F."/>
            <person name="Scharfe M."/>
            <person name="Schuster S.C."/>
            <person name="Suen G."/>
            <person name="Treuner-Lange A."/>
            <person name="Velicer G.J."/>
            <person name="Vorholter F.-J."/>
            <person name="Weissman K.J."/>
            <person name="Welch R.D."/>
            <person name="Wenzel S.C."/>
            <person name="Whitworth D.E."/>
            <person name="Wilhelm S."/>
            <person name="Wittmann C."/>
            <person name="Bloecker H."/>
            <person name="Puehler A."/>
            <person name="Mueller R."/>
        </authorList>
    </citation>
    <scope>NUCLEOTIDE SEQUENCE [LARGE SCALE GENOMIC DNA]</scope>
    <source>
        <strain evidence="4">So ce56</strain>
    </source>
</reference>
<feature type="signal peptide" evidence="2">
    <location>
        <begin position="1"/>
        <end position="17"/>
    </location>
</feature>
<dbReference type="KEGG" id="scl:sce6993"/>
<keyword evidence="2" id="KW-0732">Signal</keyword>
<keyword evidence="4" id="KW-1185">Reference proteome</keyword>
<accession>A9GXZ3</accession>
<evidence type="ECO:0008006" key="5">
    <source>
        <dbReference type="Google" id="ProtNLM"/>
    </source>
</evidence>
<protein>
    <recommendedName>
        <fullName evidence="5">Secreted protein</fullName>
    </recommendedName>
</protein>
<evidence type="ECO:0000256" key="2">
    <source>
        <dbReference type="SAM" id="SignalP"/>
    </source>
</evidence>
<dbReference type="PROSITE" id="PS51257">
    <property type="entry name" value="PROKAR_LIPOPROTEIN"/>
    <property type="match status" value="1"/>
</dbReference>
<feature type="chain" id="PRO_5002738224" description="Secreted protein" evidence="2">
    <location>
        <begin position="18"/>
        <end position="267"/>
    </location>
</feature>
<proteinExistence type="predicted"/>
<dbReference type="EMBL" id="AM746676">
    <property type="protein sequence ID" value="CAN97162.1"/>
    <property type="molecule type" value="Genomic_DNA"/>
</dbReference>
<organism evidence="3 4">
    <name type="scientific">Sorangium cellulosum (strain So ce56)</name>
    <name type="common">Polyangium cellulosum (strain So ce56)</name>
    <dbReference type="NCBI Taxonomy" id="448385"/>
    <lineage>
        <taxon>Bacteria</taxon>
        <taxon>Pseudomonadati</taxon>
        <taxon>Myxococcota</taxon>
        <taxon>Polyangia</taxon>
        <taxon>Polyangiales</taxon>
        <taxon>Polyangiaceae</taxon>
        <taxon>Sorangium</taxon>
    </lineage>
</organism>
<evidence type="ECO:0000313" key="3">
    <source>
        <dbReference type="EMBL" id="CAN97162.1"/>
    </source>
</evidence>
<name>A9GXZ3_SORC5</name>
<dbReference type="RefSeq" id="WP_012239601.1">
    <property type="nucleotide sequence ID" value="NC_010162.1"/>
</dbReference>
<gene>
    <name evidence="3" type="ordered locus">sce6993</name>
</gene>
<dbReference type="eggNOG" id="ENOG50316UX">
    <property type="taxonomic scope" value="Bacteria"/>
</dbReference>
<dbReference type="Proteomes" id="UP000002139">
    <property type="component" value="Chromosome"/>
</dbReference>